<sequence>MSHQDSPPRLAKAHLLTAELRALQHRMNETVDQLCELVGGASASLLLRADTNPLNGQGKLCLTPGFLMSPSAQTYRRNPPAGEMLSAETHFYCDQHQGLVQLVQQPLARQADSRYSLIINFAEFHGDWLSLVVDARSFLAGFDAGKCELGMLIEVSSTAQVTLSSKVSINVGGEWTETHLDVRTNQVCISKASLGRISASDIQAFDIHFVFNPTPRGSIEIRRMTFTLDVEAEPVAAPRLEGVFEDGL</sequence>
<evidence type="ECO:0000313" key="1">
    <source>
        <dbReference type="EMBL" id="MBQ0933784.1"/>
    </source>
</evidence>
<comment type="caution">
    <text evidence="1">The sequence shown here is derived from an EMBL/GenBank/DDBJ whole genome shotgun (WGS) entry which is preliminary data.</text>
</comment>
<keyword evidence="2" id="KW-1185">Reference proteome</keyword>
<name>A0ABS5DRM3_9BURK</name>
<dbReference type="Proteomes" id="UP000672097">
    <property type="component" value="Unassembled WGS sequence"/>
</dbReference>
<protein>
    <submittedName>
        <fullName evidence="1">Uncharacterized protein</fullName>
    </submittedName>
</protein>
<reference evidence="1 2" key="1">
    <citation type="submission" date="2021-04" db="EMBL/GenBank/DDBJ databases">
        <title>The genome sequence of type strain Ideonella paludis KCTC 32238.</title>
        <authorList>
            <person name="Liu Y."/>
        </authorList>
    </citation>
    <scope>NUCLEOTIDE SEQUENCE [LARGE SCALE GENOMIC DNA]</scope>
    <source>
        <strain evidence="1 2">KCTC 32238</strain>
    </source>
</reference>
<organism evidence="1 2">
    <name type="scientific">Ideonella paludis</name>
    <dbReference type="NCBI Taxonomy" id="1233411"/>
    <lineage>
        <taxon>Bacteria</taxon>
        <taxon>Pseudomonadati</taxon>
        <taxon>Pseudomonadota</taxon>
        <taxon>Betaproteobacteria</taxon>
        <taxon>Burkholderiales</taxon>
        <taxon>Sphaerotilaceae</taxon>
        <taxon>Ideonella</taxon>
    </lineage>
</organism>
<evidence type="ECO:0000313" key="2">
    <source>
        <dbReference type="Proteomes" id="UP000672097"/>
    </source>
</evidence>
<accession>A0ABS5DRM3</accession>
<dbReference type="EMBL" id="JAGQDG010000001">
    <property type="protein sequence ID" value="MBQ0933784.1"/>
    <property type="molecule type" value="Genomic_DNA"/>
</dbReference>
<proteinExistence type="predicted"/>
<gene>
    <name evidence="1" type="ORF">KAK11_00480</name>
</gene>